<protein>
    <recommendedName>
        <fullName evidence="4">Bet v I/Major latex protein domain-containing protein</fullName>
    </recommendedName>
</protein>
<organism evidence="2 3">
    <name type="scientific">Platanthera guangdongensis</name>
    <dbReference type="NCBI Taxonomy" id="2320717"/>
    <lineage>
        <taxon>Eukaryota</taxon>
        <taxon>Viridiplantae</taxon>
        <taxon>Streptophyta</taxon>
        <taxon>Embryophyta</taxon>
        <taxon>Tracheophyta</taxon>
        <taxon>Spermatophyta</taxon>
        <taxon>Magnoliopsida</taxon>
        <taxon>Liliopsida</taxon>
        <taxon>Asparagales</taxon>
        <taxon>Orchidaceae</taxon>
        <taxon>Orchidoideae</taxon>
        <taxon>Orchideae</taxon>
        <taxon>Orchidinae</taxon>
        <taxon>Platanthera</taxon>
    </lineage>
</organism>
<gene>
    <name evidence="2" type="ORF">KSP40_PGU008477</name>
</gene>
<proteinExistence type="predicted"/>
<comment type="caution">
    <text evidence="2">The sequence shown here is derived from an EMBL/GenBank/DDBJ whole genome shotgun (WGS) entry which is preliminary data.</text>
</comment>
<keyword evidence="1" id="KW-0472">Membrane</keyword>
<dbReference type="InterPro" id="IPR023393">
    <property type="entry name" value="START-like_dom_sf"/>
</dbReference>
<keyword evidence="1" id="KW-1133">Transmembrane helix</keyword>
<evidence type="ECO:0000313" key="3">
    <source>
        <dbReference type="Proteomes" id="UP001412067"/>
    </source>
</evidence>
<accession>A0ABR2MYJ8</accession>
<evidence type="ECO:0008006" key="4">
    <source>
        <dbReference type="Google" id="ProtNLM"/>
    </source>
</evidence>
<name>A0ABR2MYJ8_9ASPA</name>
<evidence type="ECO:0000256" key="1">
    <source>
        <dbReference type="SAM" id="Phobius"/>
    </source>
</evidence>
<dbReference type="Gene3D" id="3.30.530.20">
    <property type="match status" value="1"/>
</dbReference>
<feature type="transmembrane region" description="Helical" evidence="1">
    <location>
        <begin position="68"/>
        <end position="89"/>
    </location>
</feature>
<reference evidence="2 3" key="1">
    <citation type="journal article" date="2022" name="Nat. Plants">
        <title>Genomes of leafy and leafless Platanthera orchids illuminate the evolution of mycoheterotrophy.</title>
        <authorList>
            <person name="Li M.H."/>
            <person name="Liu K.W."/>
            <person name="Li Z."/>
            <person name="Lu H.C."/>
            <person name="Ye Q.L."/>
            <person name="Zhang D."/>
            <person name="Wang J.Y."/>
            <person name="Li Y.F."/>
            <person name="Zhong Z.M."/>
            <person name="Liu X."/>
            <person name="Yu X."/>
            <person name="Liu D.K."/>
            <person name="Tu X.D."/>
            <person name="Liu B."/>
            <person name="Hao Y."/>
            <person name="Liao X.Y."/>
            <person name="Jiang Y.T."/>
            <person name="Sun W.H."/>
            <person name="Chen J."/>
            <person name="Chen Y.Q."/>
            <person name="Ai Y."/>
            <person name="Zhai J.W."/>
            <person name="Wu S.S."/>
            <person name="Zhou Z."/>
            <person name="Hsiao Y.Y."/>
            <person name="Wu W.L."/>
            <person name="Chen Y.Y."/>
            <person name="Lin Y.F."/>
            <person name="Hsu J.L."/>
            <person name="Li C.Y."/>
            <person name="Wang Z.W."/>
            <person name="Zhao X."/>
            <person name="Zhong W.Y."/>
            <person name="Ma X.K."/>
            <person name="Ma L."/>
            <person name="Huang J."/>
            <person name="Chen G.Z."/>
            <person name="Huang M.Z."/>
            <person name="Huang L."/>
            <person name="Peng D.H."/>
            <person name="Luo Y.B."/>
            <person name="Zou S.Q."/>
            <person name="Chen S.P."/>
            <person name="Lan S."/>
            <person name="Tsai W.C."/>
            <person name="Van de Peer Y."/>
            <person name="Liu Z.J."/>
        </authorList>
    </citation>
    <scope>NUCLEOTIDE SEQUENCE [LARGE SCALE GENOMIC DNA]</scope>
    <source>
        <strain evidence="2">Lor288</strain>
    </source>
</reference>
<dbReference type="EMBL" id="JBBWWR010000003">
    <property type="protein sequence ID" value="KAK8969314.1"/>
    <property type="molecule type" value="Genomic_DNA"/>
</dbReference>
<dbReference type="SUPFAM" id="SSF55961">
    <property type="entry name" value="Bet v1-like"/>
    <property type="match status" value="1"/>
</dbReference>
<evidence type="ECO:0000313" key="2">
    <source>
        <dbReference type="EMBL" id="KAK8969314.1"/>
    </source>
</evidence>
<sequence length="188" mass="21344">MASRQQVEVEADGVDIETLWRALTTDRVEVIQKANPGFFTDSKILEGDGFALGSLLCISFGAGEALLYFYSVFFLYIYNISYIFIYYLLSKAASNLEPLKERIVEFDERKHVVAVLGVEGGHLNLGFTHYVESFKLDDAGGGKTMVNACITYDLRENFDGTQLLDEFLKLQRHYLDSIIAYLQQKHED</sequence>
<dbReference type="Proteomes" id="UP001412067">
    <property type="component" value="Unassembled WGS sequence"/>
</dbReference>
<keyword evidence="1" id="KW-0812">Transmembrane</keyword>
<keyword evidence="3" id="KW-1185">Reference proteome</keyword>